<gene>
    <name evidence="1" type="ORF">MPRF_23240</name>
</gene>
<proteinExistence type="predicted"/>
<dbReference type="EMBL" id="AP022598">
    <property type="protein sequence ID" value="BBY75425.1"/>
    <property type="molecule type" value="Genomic_DNA"/>
</dbReference>
<evidence type="ECO:0000313" key="1">
    <source>
        <dbReference type="EMBL" id="BBY75425.1"/>
    </source>
</evidence>
<reference evidence="1 2" key="1">
    <citation type="journal article" date="2019" name="Emerg. Microbes Infect.">
        <title>Comprehensive subspecies identification of 175 nontuberculous mycobacteria species based on 7547 genomic profiles.</title>
        <authorList>
            <person name="Matsumoto Y."/>
            <person name="Kinjo T."/>
            <person name="Motooka D."/>
            <person name="Nabeya D."/>
            <person name="Jung N."/>
            <person name="Uechi K."/>
            <person name="Horii T."/>
            <person name="Iida T."/>
            <person name="Fujita J."/>
            <person name="Nakamura S."/>
        </authorList>
    </citation>
    <scope>NUCLEOTIDE SEQUENCE [LARGE SCALE GENOMIC DNA]</scope>
    <source>
        <strain evidence="1 2">JCM 6367</strain>
    </source>
</reference>
<accession>A0A7I7U358</accession>
<dbReference type="AlphaFoldDB" id="A0A7I7U358"/>
<dbReference type="Proteomes" id="UP000466554">
    <property type="component" value="Chromosome"/>
</dbReference>
<organism evidence="1 2">
    <name type="scientific">Mycolicibacterium parafortuitum</name>
    <name type="common">Mycobacterium parafortuitum</name>
    <dbReference type="NCBI Taxonomy" id="39692"/>
    <lineage>
        <taxon>Bacteria</taxon>
        <taxon>Bacillati</taxon>
        <taxon>Actinomycetota</taxon>
        <taxon>Actinomycetes</taxon>
        <taxon>Mycobacteriales</taxon>
        <taxon>Mycobacteriaceae</taxon>
        <taxon>Mycolicibacterium</taxon>
    </lineage>
</organism>
<sequence>MFYKKLSPQARLRAKLFNRSVFRPIVRIAAGIHTGNGLAHGVPASPDSASRRTHAF</sequence>
<protein>
    <submittedName>
        <fullName evidence="1">Uncharacterized protein</fullName>
    </submittedName>
</protein>
<evidence type="ECO:0000313" key="2">
    <source>
        <dbReference type="Proteomes" id="UP000466554"/>
    </source>
</evidence>
<name>A0A7I7U358_MYCPF</name>
<dbReference type="RefSeq" id="WP_161499457.1">
    <property type="nucleotide sequence ID" value="NZ_AP022598.1"/>
</dbReference>